<proteinExistence type="predicted"/>
<sequence>LPLHVPNCWRFCILYSRVLGRPKFPVSSESASSPCCRVTATSPTHFPRSSCVVVAHIRHLPRITPPPIGWAVTVSFRPRL</sequence>
<protein>
    <submittedName>
        <fullName evidence="1">Uncharacterized protein</fullName>
    </submittedName>
</protein>
<accession>A0A5E4FWV0</accession>
<evidence type="ECO:0000313" key="1">
    <source>
        <dbReference type="EMBL" id="VVA31966.1"/>
    </source>
</evidence>
<dbReference type="InParanoid" id="A0A5E4FWV0"/>
<organism evidence="1 2">
    <name type="scientific">Prunus dulcis</name>
    <name type="common">Almond</name>
    <name type="synonym">Amygdalus dulcis</name>
    <dbReference type="NCBI Taxonomy" id="3755"/>
    <lineage>
        <taxon>Eukaryota</taxon>
        <taxon>Viridiplantae</taxon>
        <taxon>Streptophyta</taxon>
        <taxon>Embryophyta</taxon>
        <taxon>Tracheophyta</taxon>
        <taxon>Spermatophyta</taxon>
        <taxon>Magnoliopsida</taxon>
        <taxon>eudicotyledons</taxon>
        <taxon>Gunneridae</taxon>
        <taxon>Pentapetalae</taxon>
        <taxon>rosids</taxon>
        <taxon>fabids</taxon>
        <taxon>Rosales</taxon>
        <taxon>Rosaceae</taxon>
        <taxon>Amygdaloideae</taxon>
        <taxon>Amygdaleae</taxon>
        <taxon>Prunus</taxon>
    </lineage>
</organism>
<feature type="non-terminal residue" evidence="1">
    <location>
        <position position="80"/>
    </location>
</feature>
<reference evidence="2" key="1">
    <citation type="journal article" date="2020" name="Plant J.">
        <title>Transposons played a major role in the diversification between the closely related almond and peach genomes: results from the almond genome sequence.</title>
        <authorList>
            <person name="Alioto T."/>
            <person name="Alexiou K.G."/>
            <person name="Bardil A."/>
            <person name="Barteri F."/>
            <person name="Castanera R."/>
            <person name="Cruz F."/>
            <person name="Dhingra A."/>
            <person name="Duval H."/>
            <person name="Fernandez I Marti A."/>
            <person name="Frias L."/>
            <person name="Galan B."/>
            <person name="Garcia J.L."/>
            <person name="Howad W."/>
            <person name="Gomez-Garrido J."/>
            <person name="Gut M."/>
            <person name="Julca I."/>
            <person name="Morata J."/>
            <person name="Puigdomenech P."/>
            <person name="Ribeca P."/>
            <person name="Rubio Cabetas M.J."/>
            <person name="Vlasova A."/>
            <person name="Wirthensohn M."/>
            <person name="Garcia-Mas J."/>
            <person name="Gabaldon T."/>
            <person name="Casacuberta J.M."/>
            <person name="Arus P."/>
        </authorList>
    </citation>
    <scope>NUCLEOTIDE SEQUENCE [LARGE SCALE GENOMIC DNA]</scope>
    <source>
        <strain evidence="2">cv. Texas</strain>
    </source>
</reference>
<dbReference type="EMBL" id="CABIKO010000233">
    <property type="protein sequence ID" value="VVA31966.1"/>
    <property type="molecule type" value="Genomic_DNA"/>
</dbReference>
<dbReference type="AlphaFoldDB" id="A0A5E4FWV0"/>
<dbReference type="Proteomes" id="UP000327085">
    <property type="component" value="Chromosome 5"/>
</dbReference>
<gene>
    <name evidence="1" type="ORF">ALMOND_2B024879</name>
</gene>
<dbReference type="Gramene" id="VVA31966">
    <property type="protein sequence ID" value="VVA31966"/>
    <property type="gene ID" value="Prudul26B024879"/>
</dbReference>
<feature type="non-terminal residue" evidence="1">
    <location>
        <position position="1"/>
    </location>
</feature>
<name>A0A5E4FWV0_PRUDU</name>
<evidence type="ECO:0000313" key="2">
    <source>
        <dbReference type="Proteomes" id="UP000327085"/>
    </source>
</evidence>